<protein>
    <submittedName>
        <fullName evidence="1">Uncharacterized protein</fullName>
    </submittedName>
</protein>
<keyword evidence="2" id="KW-1185">Reference proteome</keyword>
<dbReference type="Proteomes" id="UP000233556">
    <property type="component" value="Unassembled WGS sequence"/>
</dbReference>
<evidence type="ECO:0000313" key="2">
    <source>
        <dbReference type="Proteomes" id="UP000233556"/>
    </source>
</evidence>
<reference evidence="2" key="2">
    <citation type="submission" date="2017-12" db="EMBL/GenBank/DDBJ databases">
        <title>Genome sequence of the Bar-tailed Godwit (Limosa lapponica baueri).</title>
        <authorList>
            <person name="Lima N.C.B."/>
            <person name="Parody-Merino A.M."/>
            <person name="Battley P.F."/>
            <person name="Fidler A.E."/>
            <person name="Prosdocimi F."/>
        </authorList>
    </citation>
    <scope>NUCLEOTIDE SEQUENCE [LARGE SCALE GENOMIC DNA]</scope>
</reference>
<organism evidence="1 2">
    <name type="scientific">Limosa lapponica baueri</name>
    <dbReference type="NCBI Taxonomy" id="1758121"/>
    <lineage>
        <taxon>Eukaryota</taxon>
        <taxon>Metazoa</taxon>
        <taxon>Chordata</taxon>
        <taxon>Craniata</taxon>
        <taxon>Vertebrata</taxon>
        <taxon>Euteleostomi</taxon>
        <taxon>Archelosauria</taxon>
        <taxon>Archosauria</taxon>
        <taxon>Dinosauria</taxon>
        <taxon>Saurischia</taxon>
        <taxon>Theropoda</taxon>
        <taxon>Coelurosauria</taxon>
        <taxon>Aves</taxon>
        <taxon>Neognathae</taxon>
        <taxon>Neoaves</taxon>
        <taxon>Charadriiformes</taxon>
        <taxon>Scolopacidae</taxon>
        <taxon>Limosa</taxon>
    </lineage>
</organism>
<dbReference type="AlphaFoldDB" id="A0A2I0UHA2"/>
<gene>
    <name evidence="1" type="ORF">llap_4271</name>
</gene>
<dbReference type="EMBL" id="KZ505761">
    <property type="protein sequence ID" value="PKU45418.1"/>
    <property type="molecule type" value="Genomic_DNA"/>
</dbReference>
<sequence>MVPQEPSEVQSQELNIIHKNQTMYCPGSCFFLLTVCLIATSLGNHQSNNQKCFESVQWSELLKEIEKLNERGFSLECEEVSNEDLCFPKQMLKAVNYDNAAIVHIVHEIAEFFKRADAPFQNKNIFLRGMYEAHAQLKTCLKSRLNIIHESIVKDCFKKMDKFVARLCGKVKAIYETKKSLSSIWRKTITNHGHNTLCMPDSDKKVGLAGVKKLLIFFLSLVLRRKEERDGKEVASSKSKDEQRKIDDRKINQKFFPSQLFPSVLLKEEIRDSFRPNCPFGPNPQKHLVDVSCIRVFSEIKDKALFQPNCAEEYDTTNLQRTP</sequence>
<name>A0A2I0UHA2_LIMLA</name>
<accession>A0A2I0UHA2</accession>
<evidence type="ECO:0000313" key="1">
    <source>
        <dbReference type="EMBL" id="PKU45418.1"/>
    </source>
</evidence>
<reference evidence="2" key="1">
    <citation type="submission" date="2017-11" db="EMBL/GenBank/DDBJ databases">
        <authorList>
            <person name="Lima N.C."/>
            <person name="Parody-Merino A.M."/>
            <person name="Battley P.F."/>
            <person name="Fidler A.E."/>
            <person name="Prosdocimi F."/>
        </authorList>
    </citation>
    <scope>NUCLEOTIDE SEQUENCE [LARGE SCALE GENOMIC DNA]</scope>
</reference>
<dbReference type="OrthoDB" id="9209519at2759"/>
<proteinExistence type="predicted"/>